<evidence type="ECO:0000256" key="1">
    <source>
        <dbReference type="SAM" id="Phobius"/>
    </source>
</evidence>
<dbReference type="SUPFAM" id="SSF50494">
    <property type="entry name" value="Trypsin-like serine proteases"/>
    <property type="match status" value="1"/>
</dbReference>
<evidence type="ECO:0000259" key="2">
    <source>
        <dbReference type="PROSITE" id="PS50240"/>
    </source>
</evidence>
<evidence type="ECO:0000313" key="5">
    <source>
        <dbReference type="Proteomes" id="UP000305451"/>
    </source>
</evidence>
<dbReference type="Proteomes" id="UP000305451">
    <property type="component" value="Unassembled WGS sequence"/>
</dbReference>
<sequence>MKSERSLRWMRHVRRGCAGARETAFAARPRAYLSRSRPLGESRSEEPASAWPKAPECSIITGLLASLSAQALRTRTRLSADGDMRQIGNIYSRSRRIRVSAVCLIANLPIFGIGYLSVTRDRRGDNRVEREISQINDCQGNIMSKTFRLKSSLFAAASAAAVAAAMTGSANALPVRDDVGVDGAVDTDNVWGGVGMMWNRTPSGTFVCTGQLINPRTVVWAAHCVDGIDQSQFGGNQAGGVPIGFGFQTDSLPGYFDWRDRGLASGNWSSNTDLSFFNVLQVQAPFDLDGEFEFPGGDVSLATLDTPAIGLPTYGMLFSPITESTAVSMVGYGGTGIGSGANQGIDGKRRAGTNMLDGLFSQTDFLGAAFGVAGFRGGFGPVGDQLLYNLDFDRPDRDGTCARGGAVGAEAIVGPNGIICDTTGDLGDGYTLDGTSVILPSNSIDWYPGEATEREAGTLGGDSGGGLFVEIGGRQLVTGVLSGGWVAGLASPSSSIYGDVSYYNPLFLFQNWIAEQNPYVYVTAAAGDGNWSDGSHWTRALDPNYLIVNEDGELVNGMLESAPETPTDAVTAEGPYFGTIFDTTVDGYRNDELFDAAGDASASAAAPTGGRSVSGSIMNFGPAQVSFDDNGNVVAAQADAPAAGDLSVSREAMDTAAAAPASPQASAPSSGFAIGSSNFVPNNDYGLFGDFDGALSGDIARFYDVTLAASGTTTVDMNVEIDRLNIAGAGADFHLQSGYFFSTLIATDHSAGRARIDGVLMAREYMNTGGVTYGSGLISTQTYWNVAGMVTGGDLNAIGTLGISGDYVQTAAGMALFDWDGELSDTLLINGDASLGGLAGINPLAGYIPTFGDRQTVITHSGERVGEFDGTVELPGVLYLAPIYGAGSIDLEIRAQSFSAAADLEGFSAGVGAALDASRGSSYNALSGVYQPIDLLGGETLSAALTSLAPSASIVSARSATAHVDAFQGVISSRFAAENDTPGSSMGSNAMMNFNAMGRTGASLDAATLALQNAQTGAAGPQFTQQGRTSVYVGGGTMNGDLQASVDSEGGYEGGFALAGVDYAVTPQWRVGGAVGMADTEASQQFSAARATTATETTQGTLYAAYDYRVFSFAGYAGYANSDIDLNRSALVGGGASASFSAETMTAGLEAAADITGPHSVLLRPAASLRYASTDVDGYTETGGPAALTVGDYTQDSLVGRVGFNLSDEFEIKGAIFEPAIYVGLAHEFNDDAEALTAGFNTTPGSVFAVNSGIERQGGWGEIAGSLFVHLSSNFSVGALYEKTSGRDYLESEVIAGSIRVSF</sequence>
<dbReference type="InterPro" id="IPR009003">
    <property type="entry name" value="Peptidase_S1_PA"/>
</dbReference>
<comment type="caution">
    <text evidence="4">The sequence shown here is derived from an EMBL/GenBank/DDBJ whole genome shotgun (WGS) entry which is preliminary data.</text>
</comment>
<reference evidence="4 5" key="1">
    <citation type="journal article" date="2013" name="Int. J. Syst. Evol. Microbiol.">
        <title>Marinicauda pacifica gen. nov., sp. nov., a prosthecate alphaproteobacterium of the family Hyphomonadaceae isolated from deep seawater.</title>
        <authorList>
            <person name="Zhang X.Y."/>
            <person name="Li G.W."/>
            <person name="Wang C.S."/>
            <person name="Zhang Y.J."/>
            <person name="Xu X.W."/>
            <person name="Li H."/>
            <person name="Liu A."/>
            <person name="Liu C."/>
            <person name="Xie B.B."/>
            <person name="Qin Q.L."/>
            <person name="Xu Z."/>
            <person name="Chen X.L."/>
            <person name="Zhou B.C."/>
            <person name="Zhang Y.Z."/>
        </authorList>
    </citation>
    <scope>NUCLEOTIDE SEQUENCE [LARGE SCALE GENOMIC DNA]</scope>
    <source>
        <strain evidence="4 5">P-1 km-3</strain>
    </source>
</reference>
<keyword evidence="1" id="KW-0472">Membrane</keyword>
<dbReference type="PROSITE" id="PS51208">
    <property type="entry name" value="AUTOTRANSPORTER"/>
    <property type="match status" value="1"/>
</dbReference>
<dbReference type="Pfam" id="PF03797">
    <property type="entry name" value="Autotransporter"/>
    <property type="match status" value="1"/>
</dbReference>
<keyword evidence="1" id="KW-0812">Transmembrane</keyword>
<evidence type="ECO:0000313" key="4">
    <source>
        <dbReference type="EMBL" id="TGY92350.1"/>
    </source>
</evidence>
<dbReference type="GO" id="GO:0004252">
    <property type="term" value="F:serine-type endopeptidase activity"/>
    <property type="evidence" value="ECO:0007669"/>
    <property type="project" value="InterPro"/>
</dbReference>
<name>A0A4S2H930_9PROT</name>
<protein>
    <submittedName>
        <fullName evidence="4">Autotransporter domain-containing protein</fullName>
    </submittedName>
</protein>
<dbReference type="Gene3D" id="2.40.128.130">
    <property type="entry name" value="Autotransporter beta-domain"/>
    <property type="match status" value="1"/>
</dbReference>
<keyword evidence="1" id="KW-1133">Transmembrane helix</keyword>
<organism evidence="4 5">
    <name type="scientific">Marinicauda pacifica</name>
    <dbReference type="NCBI Taxonomy" id="1133559"/>
    <lineage>
        <taxon>Bacteria</taxon>
        <taxon>Pseudomonadati</taxon>
        <taxon>Pseudomonadota</taxon>
        <taxon>Alphaproteobacteria</taxon>
        <taxon>Maricaulales</taxon>
        <taxon>Maricaulaceae</taxon>
        <taxon>Marinicauda</taxon>
    </lineage>
</organism>
<keyword evidence="5" id="KW-1185">Reference proteome</keyword>
<gene>
    <name evidence="4" type="ORF">E5162_11940</name>
</gene>
<evidence type="ECO:0000259" key="3">
    <source>
        <dbReference type="PROSITE" id="PS51208"/>
    </source>
</evidence>
<proteinExistence type="predicted"/>
<dbReference type="PROSITE" id="PS50240">
    <property type="entry name" value="TRYPSIN_DOM"/>
    <property type="match status" value="1"/>
</dbReference>
<dbReference type="InterPro" id="IPR001254">
    <property type="entry name" value="Trypsin_dom"/>
</dbReference>
<feature type="domain" description="Autotransporter" evidence="3">
    <location>
        <begin position="1024"/>
        <end position="1303"/>
    </location>
</feature>
<feature type="domain" description="Peptidase S1" evidence="2">
    <location>
        <begin position="190"/>
        <end position="518"/>
    </location>
</feature>
<dbReference type="InterPro" id="IPR005546">
    <property type="entry name" value="Autotransporte_beta"/>
</dbReference>
<dbReference type="GO" id="GO:0006508">
    <property type="term" value="P:proteolysis"/>
    <property type="evidence" value="ECO:0007669"/>
    <property type="project" value="InterPro"/>
</dbReference>
<feature type="transmembrane region" description="Helical" evidence="1">
    <location>
        <begin position="99"/>
        <end position="118"/>
    </location>
</feature>
<accession>A0A4S2H930</accession>
<dbReference type="EMBL" id="SRXV01000003">
    <property type="protein sequence ID" value="TGY92350.1"/>
    <property type="molecule type" value="Genomic_DNA"/>
</dbReference>
<dbReference type="SUPFAM" id="SSF103515">
    <property type="entry name" value="Autotransporter"/>
    <property type="match status" value="1"/>
</dbReference>
<dbReference type="SMART" id="SM00869">
    <property type="entry name" value="Autotransporter"/>
    <property type="match status" value="1"/>
</dbReference>
<dbReference type="InterPro" id="IPR036709">
    <property type="entry name" value="Autotransporte_beta_dom_sf"/>
</dbReference>